<protein>
    <submittedName>
        <fullName evidence="6">Thiol peroxidase</fullName>
    </submittedName>
</protein>
<name>A0A0R1T868_9LACO</name>
<evidence type="ECO:0000313" key="6">
    <source>
        <dbReference type="EMBL" id="KRL77583.1"/>
    </source>
</evidence>
<dbReference type="RefSeq" id="WP_023859426.1">
    <property type="nucleotide sequence ID" value="NZ_AZFH01000166.1"/>
</dbReference>
<dbReference type="PANTHER" id="PTHR43110:SF1">
    <property type="entry name" value="THIOL PEROXIDASE"/>
    <property type="match status" value="1"/>
</dbReference>
<dbReference type="GO" id="GO:0008379">
    <property type="term" value="F:thioredoxin peroxidase activity"/>
    <property type="evidence" value="ECO:0007669"/>
    <property type="project" value="InterPro"/>
</dbReference>
<feature type="domain" description="Thioredoxin" evidence="5">
    <location>
        <begin position="17"/>
        <end position="165"/>
    </location>
</feature>
<dbReference type="PANTHER" id="PTHR43110">
    <property type="entry name" value="THIOL PEROXIDASE"/>
    <property type="match status" value="1"/>
</dbReference>
<dbReference type="InterPro" id="IPR000866">
    <property type="entry name" value="AhpC/TSA"/>
</dbReference>
<evidence type="ECO:0000256" key="4">
    <source>
        <dbReference type="ARBA" id="ARBA00023284"/>
    </source>
</evidence>
<accession>A0A0R1T868</accession>
<dbReference type="PROSITE" id="PS51352">
    <property type="entry name" value="THIOREDOXIN_2"/>
    <property type="match status" value="1"/>
</dbReference>
<dbReference type="CDD" id="cd03014">
    <property type="entry name" value="PRX_Atyp2cys"/>
    <property type="match status" value="1"/>
</dbReference>
<dbReference type="InterPro" id="IPR036249">
    <property type="entry name" value="Thioredoxin-like_sf"/>
</dbReference>
<dbReference type="Pfam" id="PF00578">
    <property type="entry name" value="AhpC-TSA"/>
    <property type="match status" value="1"/>
</dbReference>
<evidence type="ECO:0000259" key="5">
    <source>
        <dbReference type="PROSITE" id="PS51352"/>
    </source>
</evidence>
<dbReference type="OrthoDB" id="9781543at2"/>
<keyword evidence="2" id="KW-0049">Antioxidant</keyword>
<dbReference type="SUPFAM" id="SSF52833">
    <property type="entry name" value="Thioredoxin-like"/>
    <property type="match status" value="1"/>
</dbReference>
<keyword evidence="1 6" id="KW-0560">Oxidoreductase</keyword>
<evidence type="ECO:0000256" key="1">
    <source>
        <dbReference type="ARBA" id="ARBA00022559"/>
    </source>
</evidence>
<dbReference type="InterPro" id="IPR002065">
    <property type="entry name" value="TPX"/>
</dbReference>
<dbReference type="STRING" id="1423740.FC36_GL001310"/>
<sequence length="166" mass="18349">MKVIAGGKEVSLVGNPPKIGQEMPHFKLTDAQGNRVKTRDFGGQLTLFSVIPDINTRVCSIQTKYFNQAMNQYATVRFVTVSTNTIAEQAAWCAAEGAENMEMMSDKEESFGYEMGLLIPQTGNLARSIYICDANKQIVYAQIVENQSDEPNYQAALAKLTELQAK</sequence>
<keyword evidence="4" id="KW-0676">Redox-active center</keyword>
<proteinExistence type="predicted"/>
<keyword evidence="3" id="KW-1015">Disulfide bond</keyword>
<keyword evidence="1 6" id="KW-0575">Peroxidase</keyword>
<evidence type="ECO:0000256" key="3">
    <source>
        <dbReference type="ARBA" id="ARBA00023157"/>
    </source>
</evidence>
<comment type="caution">
    <text evidence="6">The sequence shown here is derived from an EMBL/GenBank/DDBJ whole genome shotgun (WGS) entry which is preliminary data.</text>
</comment>
<gene>
    <name evidence="6" type="ORF">FC36_GL001310</name>
</gene>
<reference evidence="6 7" key="1">
    <citation type="journal article" date="2015" name="Genome Announc.">
        <title>Expanding the biotechnology potential of lactobacilli through comparative genomics of 213 strains and associated genera.</title>
        <authorList>
            <person name="Sun Z."/>
            <person name="Harris H.M."/>
            <person name="McCann A."/>
            <person name="Guo C."/>
            <person name="Argimon S."/>
            <person name="Zhang W."/>
            <person name="Yang X."/>
            <person name="Jeffery I.B."/>
            <person name="Cooney J.C."/>
            <person name="Kagawa T.F."/>
            <person name="Liu W."/>
            <person name="Song Y."/>
            <person name="Salvetti E."/>
            <person name="Wrobel A."/>
            <person name="Rasinkangas P."/>
            <person name="Parkhill J."/>
            <person name="Rea M.C."/>
            <person name="O'Sullivan O."/>
            <person name="Ritari J."/>
            <person name="Douillard F.P."/>
            <person name="Paul Ross R."/>
            <person name="Yang R."/>
            <person name="Briner A.E."/>
            <person name="Felis G.E."/>
            <person name="de Vos W.M."/>
            <person name="Barrangou R."/>
            <person name="Klaenhammer T.R."/>
            <person name="Caufield P.W."/>
            <person name="Cui Y."/>
            <person name="Zhang H."/>
            <person name="O'Toole P.W."/>
        </authorList>
    </citation>
    <scope>NUCLEOTIDE SEQUENCE [LARGE SCALE GENOMIC DNA]</scope>
    <source>
        <strain evidence="6 7">DSM 15833</strain>
    </source>
</reference>
<dbReference type="Gene3D" id="3.40.30.10">
    <property type="entry name" value="Glutaredoxin"/>
    <property type="match status" value="1"/>
</dbReference>
<dbReference type="EMBL" id="AZFH01000166">
    <property type="protein sequence ID" value="KRL77583.1"/>
    <property type="molecule type" value="Genomic_DNA"/>
</dbReference>
<evidence type="ECO:0000256" key="2">
    <source>
        <dbReference type="ARBA" id="ARBA00022862"/>
    </source>
</evidence>
<evidence type="ECO:0000313" key="7">
    <source>
        <dbReference type="Proteomes" id="UP000051048"/>
    </source>
</evidence>
<dbReference type="Proteomes" id="UP000051048">
    <property type="component" value="Unassembled WGS sequence"/>
</dbReference>
<dbReference type="PATRIC" id="fig|1423740.3.peg.1411"/>
<dbReference type="InterPro" id="IPR050455">
    <property type="entry name" value="Tpx_Peroxidase_subfamily"/>
</dbReference>
<organism evidence="6 7">
    <name type="scientific">Ligilactobacillus equi DSM 15833 = JCM 10991</name>
    <dbReference type="NCBI Taxonomy" id="1423740"/>
    <lineage>
        <taxon>Bacteria</taxon>
        <taxon>Bacillati</taxon>
        <taxon>Bacillota</taxon>
        <taxon>Bacilli</taxon>
        <taxon>Lactobacillales</taxon>
        <taxon>Lactobacillaceae</taxon>
        <taxon>Ligilactobacillus</taxon>
    </lineage>
</organism>
<dbReference type="AlphaFoldDB" id="A0A0R1T868"/>
<dbReference type="InterPro" id="IPR013766">
    <property type="entry name" value="Thioredoxin_domain"/>
</dbReference>